<keyword evidence="5" id="KW-1185">Reference proteome</keyword>
<reference evidence="5" key="1">
    <citation type="journal article" date="2019" name="Int. J. Syst. Evol. Microbiol.">
        <title>The Global Catalogue of Microorganisms (GCM) 10K type strain sequencing project: providing services to taxonomists for standard genome sequencing and annotation.</title>
        <authorList>
            <consortium name="The Broad Institute Genomics Platform"/>
            <consortium name="The Broad Institute Genome Sequencing Center for Infectious Disease"/>
            <person name="Wu L."/>
            <person name="Ma J."/>
        </authorList>
    </citation>
    <scope>NUCLEOTIDE SEQUENCE [LARGE SCALE GENOMIC DNA]</scope>
    <source>
        <strain evidence="5">CCUG 56607</strain>
    </source>
</reference>
<name>A0ABW3L4Y2_9BACI</name>
<protein>
    <submittedName>
        <fullName evidence="4">Sulfotransferase family protein</fullName>
        <ecNumber evidence="4">2.8.2.-</ecNumber>
    </submittedName>
</protein>
<dbReference type="EC" id="2.8.2.-" evidence="4"/>
<dbReference type="RefSeq" id="WP_386061314.1">
    <property type="nucleotide sequence ID" value="NZ_JBHTKL010000005.1"/>
</dbReference>
<keyword evidence="2" id="KW-0325">Glycoprotein</keyword>
<dbReference type="InterPro" id="IPR027417">
    <property type="entry name" value="P-loop_NTPase"/>
</dbReference>
<evidence type="ECO:0000256" key="2">
    <source>
        <dbReference type="ARBA" id="ARBA00023180"/>
    </source>
</evidence>
<dbReference type="Pfam" id="PF00685">
    <property type="entry name" value="Sulfotransfer_1"/>
    <property type="match status" value="1"/>
</dbReference>
<gene>
    <name evidence="4" type="ORF">ACFQ2J_13405</name>
</gene>
<evidence type="ECO:0000313" key="5">
    <source>
        <dbReference type="Proteomes" id="UP001596990"/>
    </source>
</evidence>
<dbReference type="GO" id="GO:0016740">
    <property type="term" value="F:transferase activity"/>
    <property type="evidence" value="ECO:0007669"/>
    <property type="project" value="UniProtKB-KW"/>
</dbReference>
<dbReference type="InterPro" id="IPR000863">
    <property type="entry name" value="Sulfotransferase_dom"/>
</dbReference>
<dbReference type="Gene3D" id="3.40.50.300">
    <property type="entry name" value="P-loop containing nucleotide triphosphate hydrolases"/>
    <property type="match status" value="1"/>
</dbReference>
<dbReference type="SUPFAM" id="SSF52540">
    <property type="entry name" value="P-loop containing nucleoside triphosphate hydrolases"/>
    <property type="match status" value="1"/>
</dbReference>
<evidence type="ECO:0000256" key="1">
    <source>
        <dbReference type="ARBA" id="ARBA00022679"/>
    </source>
</evidence>
<evidence type="ECO:0000313" key="4">
    <source>
        <dbReference type="EMBL" id="MFD1020178.1"/>
    </source>
</evidence>
<dbReference type="EMBL" id="JBHTKL010000005">
    <property type="protein sequence ID" value="MFD1020178.1"/>
    <property type="molecule type" value="Genomic_DNA"/>
</dbReference>
<keyword evidence="1 4" id="KW-0808">Transferase</keyword>
<evidence type="ECO:0000259" key="3">
    <source>
        <dbReference type="Pfam" id="PF00685"/>
    </source>
</evidence>
<organism evidence="4 5">
    <name type="scientific">Thalassobacillus hwangdonensis</name>
    <dbReference type="NCBI Taxonomy" id="546108"/>
    <lineage>
        <taxon>Bacteria</taxon>
        <taxon>Bacillati</taxon>
        <taxon>Bacillota</taxon>
        <taxon>Bacilli</taxon>
        <taxon>Bacillales</taxon>
        <taxon>Bacillaceae</taxon>
        <taxon>Thalassobacillus</taxon>
    </lineage>
</organism>
<dbReference type="PANTHER" id="PTHR10605">
    <property type="entry name" value="HEPARAN SULFATE SULFOTRANSFERASE"/>
    <property type="match status" value="1"/>
</dbReference>
<sequence length="298" mass="35109">MTKVNLFIAGMSKCGTTSLHNYLNLHENIYMSNFKEPQYFIRNQLKFPHQGPGDRNIDDIIIHSTDYEALFEGSEEYQIRGESSSDYLYFEKSAEEIKEYNPDAKIILMLRNPVDRAYSAYTHLTRDGRETKTFEFALEHEEERINLNYGCMWHLKSMSLYYDKVKHFIDVFGVDQVKVVIFDDFKEDSVIVLNSICDFLEIPKSNFKDEDLINYNISGVPKNKKIMSLVQNKWLKQIIKNMIPSAKAKEKVKGVIFSKLLTKEKMQFETRIRLIDYFSNDINKLEELLNINLSKWKK</sequence>
<feature type="domain" description="Sulfotransferase" evidence="3">
    <location>
        <begin position="6"/>
        <end position="271"/>
    </location>
</feature>
<dbReference type="InterPro" id="IPR037359">
    <property type="entry name" value="NST/OST"/>
</dbReference>
<proteinExistence type="predicted"/>
<comment type="caution">
    <text evidence="4">The sequence shown here is derived from an EMBL/GenBank/DDBJ whole genome shotgun (WGS) entry which is preliminary data.</text>
</comment>
<dbReference type="PANTHER" id="PTHR10605:SF56">
    <property type="entry name" value="BIFUNCTIONAL HEPARAN SULFATE N-DEACETYLASE_N-SULFOTRANSFERASE"/>
    <property type="match status" value="1"/>
</dbReference>
<dbReference type="Proteomes" id="UP001596990">
    <property type="component" value="Unassembled WGS sequence"/>
</dbReference>
<accession>A0ABW3L4Y2</accession>